<feature type="domain" description="HTH cro/C1-type" evidence="1">
    <location>
        <begin position="8"/>
        <end position="61"/>
    </location>
</feature>
<sequence length="64" mass="7229">MAKTITEKLAIYIADNRLSVTQVARDTAISEDKLQVGAKESLNATEFLELCSYLNVKPEELKKW</sequence>
<dbReference type="InterPro" id="IPR001387">
    <property type="entry name" value="Cro/C1-type_HTH"/>
</dbReference>
<protein>
    <submittedName>
        <fullName evidence="2">Helix-turn-helix transcriptional regulator</fullName>
    </submittedName>
</protein>
<comment type="caution">
    <text evidence="2">The sequence shown here is derived from an EMBL/GenBank/DDBJ whole genome shotgun (WGS) entry which is preliminary data.</text>
</comment>
<accession>A0AAW4WB24</accession>
<evidence type="ECO:0000259" key="1">
    <source>
        <dbReference type="Pfam" id="PF13443"/>
    </source>
</evidence>
<proteinExistence type="predicted"/>
<organism evidence="2 3">
    <name type="scientific">Roseburia amylophila</name>
    <dbReference type="NCBI Taxonomy" id="2981794"/>
    <lineage>
        <taxon>Bacteria</taxon>
        <taxon>Bacillati</taxon>
        <taxon>Bacillota</taxon>
        <taxon>Clostridia</taxon>
        <taxon>Lachnospirales</taxon>
        <taxon>Lachnospiraceae</taxon>
        <taxon>Roseburia</taxon>
    </lineage>
</organism>
<name>A0AAW4WB24_9FIRM</name>
<dbReference type="Pfam" id="PF13443">
    <property type="entry name" value="HTH_26"/>
    <property type="match status" value="1"/>
</dbReference>
<dbReference type="AlphaFoldDB" id="A0AAW4WB24"/>
<dbReference type="RefSeq" id="WP_227709987.1">
    <property type="nucleotide sequence ID" value="NZ_JAJEQW010000005.1"/>
</dbReference>
<gene>
    <name evidence="2" type="ORF">LKD47_06610</name>
</gene>
<reference evidence="2" key="1">
    <citation type="submission" date="2021-10" db="EMBL/GenBank/DDBJ databases">
        <title>Anaerobic single-cell dispensing facilitates the cultivation of human gut bacteria.</title>
        <authorList>
            <person name="Afrizal A."/>
        </authorList>
    </citation>
    <scope>NUCLEOTIDE SEQUENCE</scope>
    <source>
        <strain evidence="2">CLA-AA-H204</strain>
    </source>
</reference>
<dbReference type="Proteomes" id="UP001198893">
    <property type="component" value="Unassembled WGS sequence"/>
</dbReference>
<evidence type="ECO:0000313" key="2">
    <source>
        <dbReference type="EMBL" id="MCC2241971.1"/>
    </source>
</evidence>
<dbReference type="EMBL" id="JAJEQW010000005">
    <property type="protein sequence ID" value="MCC2241971.1"/>
    <property type="molecule type" value="Genomic_DNA"/>
</dbReference>
<evidence type="ECO:0000313" key="3">
    <source>
        <dbReference type="Proteomes" id="UP001198893"/>
    </source>
</evidence>